<dbReference type="InterPro" id="IPR027417">
    <property type="entry name" value="P-loop_NTPase"/>
</dbReference>
<name>A0A937L3Y2_9PROT</name>
<dbReference type="Gene3D" id="1.20.272.10">
    <property type="match status" value="1"/>
</dbReference>
<dbReference type="Gene3D" id="1.10.8.60">
    <property type="match status" value="1"/>
</dbReference>
<comment type="caution">
    <text evidence="8">The sequence shown here is derived from an EMBL/GenBank/DDBJ whole genome shotgun (WGS) entry which is preliminary data.</text>
</comment>
<dbReference type="GO" id="GO:0009360">
    <property type="term" value="C:DNA polymerase III complex"/>
    <property type="evidence" value="ECO:0007669"/>
    <property type="project" value="TreeGrafter"/>
</dbReference>
<keyword evidence="2 8" id="KW-0808">Transferase</keyword>
<keyword evidence="5" id="KW-0239">DNA-directed DNA polymerase</keyword>
<dbReference type="GO" id="GO:0003887">
    <property type="term" value="F:DNA-directed DNA polymerase activity"/>
    <property type="evidence" value="ECO:0007669"/>
    <property type="project" value="UniProtKB-KW"/>
</dbReference>
<dbReference type="EMBL" id="JADHOK010000067">
    <property type="protein sequence ID" value="MBL6762074.1"/>
    <property type="molecule type" value="Genomic_DNA"/>
</dbReference>
<comment type="similarity">
    <text evidence="6">Belongs to the DNA polymerase HolA subunit family.</text>
</comment>
<gene>
    <name evidence="8" type="primary">holA</name>
    <name evidence="8" type="ORF">ISQ19_05190</name>
</gene>
<evidence type="ECO:0000313" key="9">
    <source>
        <dbReference type="Proteomes" id="UP000785783"/>
    </source>
</evidence>
<dbReference type="SUPFAM" id="SSF52540">
    <property type="entry name" value="P-loop containing nucleoside triphosphate hydrolases"/>
    <property type="match status" value="1"/>
</dbReference>
<dbReference type="Proteomes" id="UP000785783">
    <property type="component" value="Unassembled WGS sequence"/>
</dbReference>
<protein>
    <recommendedName>
        <fullName evidence="1">DNA-directed DNA polymerase</fullName>
        <ecNumber evidence="1">2.7.7.7</ecNumber>
    </recommendedName>
</protein>
<comment type="catalytic activity">
    <reaction evidence="7">
        <text>DNA(n) + a 2'-deoxyribonucleoside 5'-triphosphate = DNA(n+1) + diphosphate</text>
        <dbReference type="Rhea" id="RHEA:22508"/>
        <dbReference type="Rhea" id="RHEA-COMP:17339"/>
        <dbReference type="Rhea" id="RHEA-COMP:17340"/>
        <dbReference type="ChEBI" id="CHEBI:33019"/>
        <dbReference type="ChEBI" id="CHEBI:61560"/>
        <dbReference type="ChEBI" id="CHEBI:173112"/>
        <dbReference type="EC" id="2.7.7.7"/>
    </reaction>
</comment>
<reference evidence="8" key="1">
    <citation type="submission" date="2020-10" db="EMBL/GenBank/DDBJ databases">
        <title>Microbiome of the Black Sea water column analyzed by genome centric metagenomics.</title>
        <authorList>
            <person name="Cabello-Yeves P.J."/>
            <person name="Callieri C."/>
            <person name="Picazo A."/>
            <person name="Mehrshad M."/>
            <person name="Haro-Moreno J.M."/>
            <person name="Roda-Garcia J."/>
            <person name="Dzembekova N."/>
            <person name="Slabakova V."/>
            <person name="Slabakova N."/>
            <person name="Moncheva S."/>
            <person name="Rodriguez-Valera F."/>
        </authorList>
    </citation>
    <scope>NUCLEOTIDE SEQUENCE</scope>
    <source>
        <strain evidence="8">BS307-5m-G5</strain>
    </source>
</reference>
<evidence type="ECO:0000256" key="1">
    <source>
        <dbReference type="ARBA" id="ARBA00012417"/>
    </source>
</evidence>
<dbReference type="AlphaFoldDB" id="A0A937L3Y2"/>
<evidence type="ECO:0000256" key="5">
    <source>
        <dbReference type="ARBA" id="ARBA00022932"/>
    </source>
</evidence>
<accession>A0A937L3Y2</accession>
<evidence type="ECO:0000256" key="4">
    <source>
        <dbReference type="ARBA" id="ARBA00022705"/>
    </source>
</evidence>
<dbReference type="InterPro" id="IPR008921">
    <property type="entry name" value="DNA_pol3_clamp-load_cplx_C"/>
</dbReference>
<evidence type="ECO:0000256" key="6">
    <source>
        <dbReference type="ARBA" id="ARBA00034754"/>
    </source>
</evidence>
<dbReference type="PANTHER" id="PTHR34388:SF1">
    <property type="entry name" value="DNA POLYMERASE III SUBUNIT DELTA"/>
    <property type="match status" value="1"/>
</dbReference>
<proteinExistence type="inferred from homology"/>
<evidence type="ECO:0000256" key="3">
    <source>
        <dbReference type="ARBA" id="ARBA00022695"/>
    </source>
</evidence>
<dbReference type="SUPFAM" id="SSF48019">
    <property type="entry name" value="post-AAA+ oligomerization domain-like"/>
    <property type="match status" value="1"/>
</dbReference>
<evidence type="ECO:0000256" key="2">
    <source>
        <dbReference type="ARBA" id="ARBA00022679"/>
    </source>
</evidence>
<keyword evidence="4" id="KW-0235">DNA replication</keyword>
<dbReference type="Gene3D" id="3.40.50.300">
    <property type="entry name" value="P-loop containing nucleotide triphosphate hydrolases"/>
    <property type="match status" value="1"/>
</dbReference>
<dbReference type="PANTHER" id="PTHR34388">
    <property type="entry name" value="DNA POLYMERASE III SUBUNIT DELTA"/>
    <property type="match status" value="1"/>
</dbReference>
<dbReference type="GO" id="GO:0003677">
    <property type="term" value="F:DNA binding"/>
    <property type="evidence" value="ECO:0007669"/>
    <property type="project" value="InterPro"/>
</dbReference>
<evidence type="ECO:0000313" key="8">
    <source>
        <dbReference type="EMBL" id="MBL6762074.1"/>
    </source>
</evidence>
<evidence type="ECO:0000256" key="7">
    <source>
        <dbReference type="ARBA" id="ARBA00049244"/>
    </source>
</evidence>
<dbReference type="NCBIfam" id="TIGR01128">
    <property type="entry name" value="holA"/>
    <property type="match status" value="1"/>
</dbReference>
<dbReference type="InterPro" id="IPR005790">
    <property type="entry name" value="DNA_polIII_delta"/>
</dbReference>
<organism evidence="8 9">
    <name type="scientific">PS1 clade bacterium</name>
    <dbReference type="NCBI Taxonomy" id="2175152"/>
    <lineage>
        <taxon>Bacteria</taxon>
        <taxon>Pseudomonadati</taxon>
        <taxon>Pseudomonadota</taxon>
        <taxon>Alphaproteobacteria</taxon>
        <taxon>PS1 clade</taxon>
    </lineage>
</organism>
<dbReference type="EC" id="2.7.7.7" evidence="1"/>
<dbReference type="GO" id="GO:0006261">
    <property type="term" value="P:DNA-templated DNA replication"/>
    <property type="evidence" value="ECO:0007669"/>
    <property type="project" value="TreeGrafter"/>
</dbReference>
<keyword evidence="3 8" id="KW-0548">Nucleotidyltransferase</keyword>
<sequence length="350" mass="37575">MKLKAHEVESWVGGLKAGKAPALVLVYGPDRGGVHETAKAVRKAYLGKDFDPLQYVALDESALTGQAGLLSDEAAALPMFGEHKLVHIAGANAAVAAAVKFYLAKLEGEAAAMVLVETDNLRPTSPLRKAAETDKRAMALPCYALEARDIGRLIRQTLEAENYRIEAQAMDLLTARLATDLGIIKRELERLALYKGVRDKKAEAGMITGEDVEAALGDQTQGDYDRLIDSVALGRLDEADRALARLEATGTSAARALALARIHFQTLHLALGQMEGGTPQNKALSAFRPPLHFRRKPLVEQQMRLWSSGKCARALEILNAAEKACRGAAGGLSQAQAGNALLRIARAAQR</sequence>